<comment type="similarity">
    <text evidence="1">Belongs to the bacterial reverse transcriptase family.</text>
</comment>
<name>W4L6V6_ENTF1</name>
<dbReference type="HOGENOM" id="CLU_075056_0_0_7"/>
<evidence type="ECO:0000313" key="4">
    <source>
        <dbReference type="Proteomes" id="UP000019141"/>
    </source>
</evidence>
<feature type="domain" description="Reverse transcriptase" evidence="2">
    <location>
        <begin position="1"/>
        <end position="252"/>
    </location>
</feature>
<sequence>AWLCKRRKNWPPQADVWRFRRNWPAEKERIQQDLLAATYEIGVLDRVTVLKDGKPDAADLWSARDAVVMKALSLLFSQHLPLSEHCTHLKGYGGAKYAVRQVVEQLPNHQFVLKTDVQSYYATIDHQLLLDRLALSIGDRDVVNLVAQYLRRCASWGGLYWDHRQGIALGCPLSPIIGAFFLRELDEALEKTGFFYLRFQDDVLVLTPTRWTLRKAIKLVNQVLESLQLVKHPDKTYIGRTAKGFEFLGYSFSPDGLSVAKKTLEKFVARCRRLYEQGREEPERLSRLGDYVHRWLR</sequence>
<dbReference type="InterPro" id="IPR043502">
    <property type="entry name" value="DNA/RNA_pol_sf"/>
</dbReference>
<dbReference type="PANTHER" id="PTHR34047:SF8">
    <property type="entry name" value="PROTEIN YKFC"/>
    <property type="match status" value="1"/>
</dbReference>
<comment type="caution">
    <text evidence="3">The sequence shown here is derived from an EMBL/GenBank/DDBJ whole genome shotgun (WGS) entry which is preliminary data.</text>
</comment>
<gene>
    <name evidence="3" type="ORF">ETSY1_40745</name>
</gene>
<dbReference type="Proteomes" id="UP000019141">
    <property type="component" value="Unassembled WGS sequence"/>
</dbReference>
<feature type="non-terminal residue" evidence="3">
    <location>
        <position position="297"/>
    </location>
</feature>
<dbReference type="InterPro" id="IPR051083">
    <property type="entry name" value="GrpII_Intron_Splice-Mob/Def"/>
</dbReference>
<evidence type="ECO:0000313" key="3">
    <source>
        <dbReference type="EMBL" id="ETW93091.1"/>
    </source>
</evidence>
<evidence type="ECO:0000259" key="2">
    <source>
        <dbReference type="PROSITE" id="PS50878"/>
    </source>
</evidence>
<dbReference type="PANTHER" id="PTHR34047">
    <property type="entry name" value="NUCLEAR INTRON MATURASE 1, MITOCHONDRIAL-RELATED"/>
    <property type="match status" value="1"/>
</dbReference>
<dbReference type="AlphaFoldDB" id="W4L6V6"/>
<dbReference type="SUPFAM" id="SSF56672">
    <property type="entry name" value="DNA/RNA polymerases"/>
    <property type="match status" value="1"/>
</dbReference>
<feature type="non-terminal residue" evidence="3">
    <location>
        <position position="1"/>
    </location>
</feature>
<dbReference type="PROSITE" id="PS50878">
    <property type="entry name" value="RT_POL"/>
    <property type="match status" value="1"/>
</dbReference>
<evidence type="ECO:0000256" key="1">
    <source>
        <dbReference type="ARBA" id="ARBA00034120"/>
    </source>
</evidence>
<dbReference type="Pfam" id="PF00078">
    <property type="entry name" value="RVT_1"/>
    <property type="match status" value="1"/>
</dbReference>
<organism evidence="3 4">
    <name type="scientific">Entotheonella factor</name>
    <dbReference type="NCBI Taxonomy" id="1429438"/>
    <lineage>
        <taxon>Bacteria</taxon>
        <taxon>Pseudomonadati</taxon>
        <taxon>Nitrospinota/Tectimicrobiota group</taxon>
        <taxon>Candidatus Tectimicrobiota</taxon>
        <taxon>Candidatus Entotheonellia</taxon>
        <taxon>Candidatus Entotheonellales</taxon>
        <taxon>Candidatus Entotheonellaceae</taxon>
        <taxon>Candidatus Entotheonella</taxon>
    </lineage>
</organism>
<reference evidence="3 4" key="1">
    <citation type="journal article" date="2014" name="Nature">
        <title>An environmental bacterial taxon with a large and distinct metabolic repertoire.</title>
        <authorList>
            <person name="Wilson M.C."/>
            <person name="Mori T."/>
            <person name="Ruckert C."/>
            <person name="Uria A.R."/>
            <person name="Helf M.J."/>
            <person name="Takada K."/>
            <person name="Gernert C."/>
            <person name="Steffens U.A."/>
            <person name="Heycke N."/>
            <person name="Schmitt S."/>
            <person name="Rinke C."/>
            <person name="Helfrich E.J."/>
            <person name="Brachmann A.O."/>
            <person name="Gurgui C."/>
            <person name="Wakimoto T."/>
            <person name="Kracht M."/>
            <person name="Crusemann M."/>
            <person name="Hentschel U."/>
            <person name="Abe I."/>
            <person name="Matsunaga S."/>
            <person name="Kalinowski J."/>
            <person name="Takeyama H."/>
            <person name="Piel J."/>
        </authorList>
    </citation>
    <scope>NUCLEOTIDE SEQUENCE [LARGE SCALE GENOMIC DNA]</scope>
    <source>
        <strain evidence="4">TSY1</strain>
    </source>
</reference>
<protein>
    <recommendedName>
        <fullName evidence="2">Reverse transcriptase domain-containing protein</fullName>
    </recommendedName>
</protein>
<keyword evidence="4" id="KW-1185">Reference proteome</keyword>
<dbReference type="EMBL" id="AZHW01001309">
    <property type="protein sequence ID" value="ETW93091.1"/>
    <property type="molecule type" value="Genomic_DNA"/>
</dbReference>
<dbReference type="InterPro" id="IPR000477">
    <property type="entry name" value="RT_dom"/>
</dbReference>
<accession>W4L6V6</accession>
<proteinExistence type="inferred from homology"/>